<evidence type="ECO:0000313" key="1">
    <source>
        <dbReference type="EMBL" id="MCP8941159.1"/>
    </source>
</evidence>
<dbReference type="InterPro" id="IPR001753">
    <property type="entry name" value="Enoyl-CoA_hydra/iso"/>
</dbReference>
<keyword evidence="2" id="KW-1185">Reference proteome</keyword>
<dbReference type="PANTHER" id="PTHR11941:SF54">
    <property type="entry name" value="ENOYL-COA HYDRATASE, MITOCHONDRIAL"/>
    <property type="match status" value="1"/>
</dbReference>
<dbReference type="Proteomes" id="UP001205890">
    <property type="component" value="Unassembled WGS sequence"/>
</dbReference>
<dbReference type="Gene3D" id="3.90.226.10">
    <property type="entry name" value="2-enoyl-CoA Hydratase, Chain A, domain 1"/>
    <property type="match status" value="1"/>
</dbReference>
<reference evidence="1 2" key="1">
    <citation type="submission" date="2022-07" db="EMBL/GenBank/DDBJ databases">
        <authorList>
            <person name="Li W.-J."/>
            <person name="Deng Q.-Q."/>
        </authorList>
    </citation>
    <scope>NUCLEOTIDE SEQUENCE [LARGE SCALE GENOMIC DNA]</scope>
    <source>
        <strain evidence="1 2">SYSU M60028</strain>
    </source>
</reference>
<gene>
    <name evidence="1" type="ORF">NK718_21785</name>
</gene>
<comment type="caution">
    <text evidence="1">The sequence shown here is derived from an EMBL/GenBank/DDBJ whole genome shotgun (WGS) entry which is preliminary data.</text>
</comment>
<dbReference type="PANTHER" id="PTHR11941">
    <property type="entry name" value="ENOYL-COA HYDRATASE-RELATED"/>
    <property type="match status" value="1"/>
</dbReference>
<dbReference type="Pfam" id="PF00378">
    <property type="entry name" value="ECH_1"/>
    <property type="match status" value="1"/>
</dbReference>
<proteinExistence type="predicted"/>
<dbReference type="CDD" id="cd06558">
    <property type="entry name" value="crotonase-like"/>
    <property type="match status" value="1"/>
</dbReference>
<evidence type="ECO:0000313" key="2">
    <source>
        <dbReference type="Proteomes" id="UP001205890"/>
    </source>
</evidence>
<dbReference type="RefSeq" id="WP_254746831.1">
    <property type="nucleotide sequence ID" value="NZ_JANCLU010000044.1"/>
</dbReference>
<organism evidence="1 2">
    <name type="scientific">Alsobacter ponti</name>
    <dbReference type="NCBI Taxonomy" id="2962936"/>
    <lineage>
        <taxon>Bacteria</taxon>
        <taxon>Pseudomonadati</taxon>
        <taxon>Pseudomonadota</taxon>
        <taxon>Alphaproteobacteria</taxon>
        <taxon>Hyphomicrobiales</taxon>
        <taxon>Alsobacteraceae</taxon>
        <taxon>Alsobacter</taxon>
    </lineage>
</organism>
<dbReference type="EMBL" id="JANCLU010000044">
    <property type="protein sequence ID" value="MCP8941159.1"/>
    <property type="molecule type" value="Genomic_DNA"/>
</dbReference>
<dbReference type="Gene3D" id="6.20.390.30">
    <property type="match status" value="1"/>
</dbReference>
<accession>A0ABT1LI33</accession>
<dbReference type="InterPro" id="IPR029045">
    <property type="entry name" value="ClpP/crotonase-like_dom_sf"/>
</dbReference>
<protein>
    <submittedName>
        <fullName evidence="1">Crotonase/enoyl-CoA hydratase family protein</fullName>
    </submittedName>
</protein>
<dbReference type="NCBIfam" id="NF006452">
    <property type="entry name" value="PRK08788.1"/>
    <property type="match status" value="1"/>
</dbReference>
<name>A0ABT1LI33_9HYPH</name>
<dbReference type="SUPFAM" id="SSF52096">
    <property type="entry name" value="ClpP/crotonase"/>
    <property type="match status" value="1"/>
</dbReference>
<sequence length="315" mass="34025">MKHQHSALFANPAEARATAPLDARSALEFSLLQARFAELDLSLDAEAGVLWCRLAPDGPPSFTPSMVRELNALHRMLRATAAGPRAKGGLRYYVQGSTIPGIYNMGGDLAFLVRSVRAGDREAVRAYALGCVQSVHDIAVGFDRGVVTVGLVQGDALGGGLEAALCCNVIIAERSARMGLPEILFNSFPGMGAYSFLSRRVGMALAERMILSGDVYTATQMEEMGLVDMVVDDGAGEQAVRDYVGAPDRLHRVRSAIYGVRQRVAAVTLAELREVTEMWVDLTMDLGHQDLRRMERLQAAQSRRIAPASPEATAH</sequence>